<keyword evidence="4 10" id="KW-0138">CF(0)</keyword>
<evidence type="ECO:0000313" key="12">
    <source>
        <dbReference type="Proteomes" id="UP000186922"/>
    </source>
</evidence>
<dbReference type="GO" id="GO:0031966">
    <property type="term" value="C:mitochondrial membrane"/>
    <property type="evidence" value="ECO:0007669"/>
    <property type="project" value="UniProtKB-SubCell"/>
</dbReference>
<evidence type="ECO:0000256" key="6">
    <source>
        <dbReference type="ARBA" id="ARBA00023065"/>
    </source>
</evidence>
<dbReference type="EMBL" id="BDGG01000001">
    <property type="protein sequence ID" value="GAU90586.1"/>
    <property type="molecule type" value="Genomic_DNA"/>
</dbReference>
<comment type="caution">
    <text evidence="11">The sequence shown here is derived from an EMBL/GenBank/DDBJ whole genome shotgun (WGS) entry which is preliminary data.</text>
</comment>
<dbReference type="GO" id="GO:0015986">
    <property type="term" value="P:proton motive force-driven ATP synthesis"/>
    <property type="evidence" value="ECO:0007669"/>
    <property type="project" value="UniProtKB-UniRule"/>
</dbReference>
<proteinExistence type="inferred from homology"/>
<dbReference type="AlphaFoldDB" id="A0A1D1ULI7"/>
<dbReference type="STRING" id="947166.A0A1D1ULI7"/>
<keyword evidence="7 10" id="KW-0496">Mitochondrion</keyword>
<comment type="subcellular location">
    <subcellularLocation>
        <location evidence="1">Mitochondrion membrane</location>
    </subcellularLocation>
</comment>
<gene>
    <name evidence="11" type="primary">RvY_02985-1</name>
    <name evidence="11" type="synonym">RvY_02985.1</name>
    <name evidence="11" type="ORF">RvY_02985</name>
</gene>
<evidence type="ECO:0000313" key="11">
    <source>
        <dbReference type="EMBL" id="GAU90586.1"/>
    </source>
</evidence>
<dbReference type="PANTHER" id="PTHR12386">
    <property type="entry name" value="ATP SYNTHASE SUBUNIT"/>
    <property type="match status" value="1"/>
</dbReference>
<keyword evidence="8 10" id="KW-0472">Membrane</keyword>
<reference evidence="11 12" key="1">
    <citation type="journal article" date="2016" name="Nat. Commun.">
        <title>Extremotolerant tardigrade genome and improved radiotolerance of human cultured cells by tardigrade-unique protein.</title>
        <authorList>
            <person name="Hashimoto T."/>
            <person name="Horikawa D.D."/>
            <person name="Saito Y."/>
            <person name="Kuwahara H."/>
            <person name="Kozuka-Hata H."/>
            <person name="Shin-I T."/>
            <person name="Minakuchi Y."/>
            <person name="Ohishi K."/>
            <person name="Motoyama A."/>
            <person name="Aizu T."/>
            <person name="Enomoto A."/>
            <person name="Kondo K."/>
            <person name="Tanaka S."/>
            <person name="Hara Y."/>
            <person name="Koshikawa S."/>
            <person name="Sagara H."/>
            <person name="Miura T."/>
            <person name="Yokobori S."/>
            <person name="Miyagawa K."/>
            <person name="Suzuki Y."/>
            <person name="Kubo T."/>
            <person name="Oyama M."/>
            <person name="Kohara Y."/>
            <person name="Fujiyama A."/>
            <person name="Arakawa K."/>
            <person name="Katayama T."/>
            <person name="Toyoda A."/>
            <person name="Kunieda T."/>
        </authorList>
    </citation>
    <scope>NUCLEOTIDE SEQUENCE [LARGE SCALE GENOMIC DNA]</scope>
    <source>
        <strain evidence="11 12">YOKOZUNA-1</strain>
    </source>
</reference>
<dbReference type="Pfam" id="PF04718">
    <property type="entry name" value="ATP-synt_G"/>
    <property type="match status" value="1"/>
</dbReference>
<evidence type="ECO:0000256" key="8">
    <source>
        <dbReference type="ARBA" id="ARBA00023136"/>
    </source>
</evidence>
<dbReference type="OrthoDB" id="437at2759"/>
<keyword evidence="5 10" id="KW-0375">Hydrogen ion transport</keyword>
<organism evidence="11 12">
    <name type="scientific">Ramazzottius varieornatus</name>
    <name type="common">Water bear</name>
    <name type="synonym">Tardigrade</name>
    <dbReference type="NCBI Taxonomy" id="947166"/>
    <lineage>
        <taxon>Eukaryota</taxon>
        <taxon>Metazoa</taxon>
        <taxon>Ecdysozoa</taxon>
        <taxon>Tardigrada</taxon>
        <taxon>Eutardigrada</taxon>
        <taxon>Parachela</taxon>
        <taxon>Hypsibioidea</taxon>
        <taxon>Ramazzottiidae</taxon>
        <taxon>Ramazzottius</taxon>
    </lineage>
</organism>
<evidence type="ECO:0000256" key="7">
    <source>
        <dbReference type="ARBA" id="ARBA00023128"/>
    </source>
</evidence>
<protein>
    <recommendedName>
        <fullName evidence="10">ATP synthase subunit g</fullName>
        <shortName evidence="10">ATPase subunit g</shortName>
    </recommendedName>
</protein>
<evidence type="ECO:0000256" key="9">
    <source>
        <dbReference type="ARBA" id="ARBA00023310"/>
    </source>
</evidence>
<name>A0A1D1ULI7_RAMVA</name>
<comment type="similarity">
    <text evidence="2 10">Belongs to the ATPase g subunit family.</text>
</comment>
<accession>A0A1D1ULI7</accession>
<evidence type="ECO:0000256" key="5">
    <source>
        <dbReference type="ARBA" id="ARBA00022781"/>
    </source>
</evidence>
<dbReference type="InterPro" id="IPR016702">
    <property type="entry name" value="ATP5MG_metazoa"/>
</dbReference>
<dbReference type="GO" id="GO:0015078">
    <property type="term" value="F:proton transmembrane transporter activity"/>
    <property type="evidence" value="ECO:0007669"/>
    <property type="project" value="UniProtKB-UniRule"/>
</dbReference>
<evidence type="ECO:0000256" key="4">
    <source>
        <dbReference type="ARBA" id="ARBA00022547"/>
    </source>
</evidence>
<evidence type="ECO:0000256" key="10">
    <source>
        <dbReference type="PIRNR" id="PIRNR017835"/>
    </source>
</evidence>
<evidence type="ECO:0000256" key="3">
    <source>
        <dbReference type="ARBA" id="ARBA00022448"/>
    </source>
</evidence>
<keyword evidence="12" id="KW-1185">Reference proteome</keyword>
<keyword evidence="3 10" id="KW-0813">Transport</keyword>
<keyword evidence="6 10" id="KW-0406">Ion transport</keyword>
<dbReference type="GO" id="GO:0045259">
    <property type="term" value="C:proton-transporting ATP synthase complex"/>
    <property type="evidence" value="ECO:0007669"/>
    <property type="project" value="UniProtKB-UniRule"/>
</dbReference>
<keyword evidence="9 10" id="KW-0066">ATP synthesis</keyword>
<dbReference type="PIRSF" id="PIRSF017835">
    <property type="entry name" value="ATP-synth_g_mitoch_animal"/>
    <property type="match status" value="1"/>
</dbReference>
<evidence type="ECO:0000256" key="1">
    <source>
        <dbReference type="ARBA" id="ARBA00004325"/>
    </source>
</evidence>
<dbReference type="Proteomes" id="UP000186922">
    <property type="component" value="Unassembled WGS sequence"/>
</dbReference>
<sequence length="106" mass="11982">MARMFARIPAMAQEAMVAARPGLNTAWKYAKSELRPPTPAEIPKGIAGLMSIATRWGRQPWRHLTVKEAWLNTLVTVEVMCWFFVGEVVGRRHLLGYKPGYGYKGH</sequence>
<evidence type="ECO:0000256" key="2">
    <source>
        <dbReference type="ARBA" id="ARBA00005699"/>
    </source>
</evidence>
<dbReference type="InterPro" id="IPR006808">
    <property type="entry name" value="ATP_synth_F0_gsu_mt"/>
</dbReference>